<accession>A0AAU1U1T5</accession>
<evidence type="ECO:0000259" key="3">
    <source>
        <dbReference type="SMART" id="SM00331"/>
    </source>
</evidence>
<evidence type="ECO:0000256" key="1">
    <source>
        <dbReference type="ARBA" id="ARBA00022801"/>
    </source>
</evidence>
<dbReference type="PANTHER" id="PTHR43156">
    <property type="entry name" value="STAGE II SPORULATION PROTEIN E-RELATED"/>
    <property type="match status" value="1"/>
</dbReference>
<dbReference type="Gene3D" id="3.60.40.10">
    <property type="entry name" value="PPM-type phosphatase domain"/>
    <property type="match status" value="1"/>
</dbReference>
<dbReference type="AlphaFoldDB" id="A0AAU1U1T5"/>
<dbReference type="EMBL" id="CP108195">
    <property type="protein sequence ID" value="WTS10397.1"/>
    <property type="molecule type" value="Genomic_DNA"/>
</dbReference>
<protein>
    <submittedName>
        <fullName evidence="4">SpoIIE family protein phosphatase</fullName>
    </submittedName>
</protein>
<dbReference type="SUPFAM" id="SSF55874">
    <property type="entry name" value="ATPase domain of HSP90 chaperone/DNA topoisomerase II/histidine kinase"/>
    <property type="match status" value="1"/>
</dbReference>
<organism evidence="4">
    <name type="scientific">Streptomyces sp. NBC_00119</name>
    <dbReference type="NCBI Taxonomy" id="2975659"/>
    <lineage>
        <taxon>Bacteria</taxon>
        <taxon>Bacillati</taxon>
        <taxon>Actinomycetota</taxon>
        <taxon>Actinomycetes</taxon>
        <taxon>Kitasatosporales</taxon>
        <taxon>Streptomycetaceae</taxon>
        <taxon>Streptomyces</taxon>
    </lineage>
</organism>
<dbReference type="Gene3D" id="3.30.450.40">
    <property type="match status" value="1"/>
</dbReference>
<dbReference type="SMART" id="SM00331">
    <property type="entry name" value="PP2C_SIG"/>
    <property type="match status" value="1"/>
</dbReference>
<dbReference type="Pfam" id="PF13581">
    <property type="entry name" value="HATPase_c_2"/>
    <property type="match status" value="1"/>
</dbReference>
<dbReference type="InterPro" id="IPR052016">
    <property type="entry name" value="Bact_Sigma-Reg"/>
</dbReference>
<proteinExistence type="predicted"/>
<gene>
    <name evidence="4" type="ORF">OHU69_04510</name>
</gene>
<keyword evidence="1" id="KW-0378">Hydrolase</keyword>
<dbReference type="PANTHER" id="PTHR43156:SF2">
    <property type="entry name" value="STAGE II SPORULATION PROTEIN E"/>
    <property type="match status" value="1"/>
</dbReference>
<dbReference type="InterPro" id="IPR036890">
    <property type="entry name" value="HATPase_C_sf"/>
</dbReference>
<sequence length="617" mass="65917">MCSKELPANQLASAQARRFLREVLTGRMTSTATPPGQDPVPAPGTVPQGLVDNAVLLVSELVTNAVVYAGTDIDVVCRLERHPNAGMAVVVEVADRHPSRGVRGAADARHGEPGYGLQLVSALSQAWGVTYRRSEKRVWFRLESSSAEPGPLATDATPARTGETGAPGTVQAAPDDARPPDHLARSHGYAAEWVDRSGPSFLAETSELLAGQLDQGMVAALAAQLLVPRLADWCGIWLRTPGGGLQLARVWHVDERRIVPLREELERIPPSAGIRAGGTPWPWPESGGSDRAGGSAFAFPLTIRDTDVGVLLLGRTGHLHMTDAVVRMVDDVARRVAQAVYTARQYTRQTTISVALQRRQLPTSLARIAGIDSAIVYEPHGEGQTVGGDFYDIFPKGEGRWCFLLGDVQGKDPEAMSVTGLARHLVRLLAREGHGVESVLDRLNTAMAEESAEALTDEGEQAATRFLSLLYGELAVEPGVAGARCRVASAGHPPPLHLFTDGRVEPACEPRILLGIDEGAEFRASTFDLAPGETLLCVTDGVTERRRGNWQLDDDDGLADVLRQGMGLGAKALAEHVRRAAHDFGTGPVEDDLSVLVLQAPAVDARTHHAPEPPPCA</sequence>
<feature type="region of interest" description="Disordered" evidence="2">
    <location>
        <begin position="147"/>
        <end position="182"/>
    </location>
</feature>
<dbReference type="GO" id="GO:0016791">
    <property type="term" value="F:phosphatase activity"/>
    <property type="evidence" value="ECO:0007669"/>
    <property type="project" value="TreeGrafter"/>
</dbReference>
<feature type="domain" description="PPM-type phosphatase" evidence="3">
    <location>
        <begin position="371"/>
        <end position="600"/>
    </location>
</feature>
<evidence type="ECO:0000256" key="2">
    <source>
        <dbReference type="SAM" id="MobiDB-lite"/>
    </source>
</evidence>
<dbReference type="SUPFAM" id="SSF81606">
    <property type="entry name" value="PP2C-like"/>
    <property type="match status" value="1"/>
</dbReference>
<dbReference type="Pfam" id="PF07228">
    <property type="entry name" value="SpoIIE"/>
    <property type="match status" value="1"/>
</dbReference>
<name>A0AAU1U1T5_9ACTN</name>
<dbReference type="InterPro" id="IPR003594">
    <property type="entry name" value="HATPase_dom"/>
</dbReference>
<dbReference type="InterPro" id="IPR029016">
    <property type="entry name" value="GAF-like_dom_sf"/>
</dbReference>
<dbReference type="CDD" id="cd16936">
    <property type="entry name" value="HATPase_RsbW-like"/>
    <property type="match status" value="1"/>
</dbReference>
<dbReference type="SUPFAM" id="SSF55781">
    <property type="entry name" value="GAF domain-like"/>
    <property type="match status" value="1"/>
</dbReference>
<evidence type="ECO:0000313" key="4">
    <source>
        <dbReference type="EMBL" id="WTS10397.1"/>
    </source>
</evidence>
<dbReference type="Gene3D" id="3.30.565.10">
    <property type="entry name" value="Histidine kinase-like ATPase, C-terminal domain"/>
    <property type="match status" value="1"/>
</dbReference>
<dbReference type="InterPro" id="IPR001932">
    <property type="entry name" value="PPM-type_phosphatase-like_dom"/>
</dbReference>
<reference evidence="4" key="1">
    <citation type="submission" date="2022-10" db="EMBL/GenBank/DDBJ databases">
        <title>The complete genomes of actinobacterial strains from the NBC collection.</title>
        <authorList>
            <person name="Joergensen T.S."/>
            <person name="Alvarez Arevalo M."/>
            <person name="Sterndorff E.B."/>
            <person name="Faurdal D."/>
            <person name="Vuksanovic O."/>
            <person name="Mourched A.-S."/>
            <person name="Charusanti P."/>
            <person name="Shaw S."/>
            <person name="Blin K."/>
            <person name="Weber T."/>
        </authorList>
    </citation>
    <scope>NUCLEOTIDE SEQUENCE</scope>
    <source>
        <strain evidence="4">NBC_00119</strain>
    </source>
</reference>
<dbReference type="InterPro" id="IPR036457">
    <property type="entry name" value="PPM-type-like_dom_sf"/>
</dbReference>